<dbReference type="GO" id="GO:0019901">
    <property type="term" value="F:protein kinase binding"/>
    <property type="evidence" value="ECO:0007669"/>
    <property type="project" value="InterPro"/>
</dbReference>
<evidence type="ECO:0000256" key="3">
    <source>
        <dbReference type="ARBA" id="ARBA00022490"/>
    </source>
</evidence>
<dbReference type="GO" id="GO:0005737">
    <property type="term" value="C:cytoplasm"/>
    <property type="evidence" value="ECO:0007669"/>
    <property type="project" value="UniProtKB-SubCell"/>
</dbReference>
<dbReference type="Pfam" id="PF08564">
    <property type="entry name" value="CDC37_C"/>
    <property type="match status" value="1"/>
</dbReference>
<evidence type="ECO:0000313" key="10">
    <source>
        <dbReference type="EMBL" id="AYO44420.1"/>
    </source>
</evidence>
<dbReference type="GO" id="GO:0031072">
    <property type="term" value="F:heat shock protein binding"/>
    <property type="evidence" value="ECO:0007669"/>
    <property type="project" value="TreeGrafter"/>
</dbReference>
<dbReference type="Pfam" id="PF03234">
    <property type="entry name" value="CDC37_N"/>
    <property type="match status" value="1"/>
</dbReference>
<feature type="compositionally biased region" description="Polar residues" evidence="6">
    <location>
        <begin position="213"/>
        <end position="225"/>
    </location>
</feature>
<dbReference type="GO" id="GO:0050821">
    <property type="term" value="P:protein stabilization"/>
    <property type="evidence" value="ECO:0007669"/>
    <property type="project" value="TreeGrafter"/>
</dbReference>
<feature type="domain" description="Cdc37 C-terminal" evidence="7">
    <location>
        <begin position="400"/>
        <end position="495"/>
    </location>
</feature>
<evidence type="ECO:0000259" key="8">
    <source>
        <dbReference type="SMART" id="SM01070"/>
    </source>
</evidence>
<dbReference type="InterPro" id="IPR004918">
    <property type="entry name" value="Cdc37"/>
</dbReference>
<feature type="region of interest" description="Disordered" evidence="6">
    <location>
        <begin position="84"/>
        <end position="107"/>
    </location>
</feature>
<reference evidence="10 11" key="1">
    <citation type="submission" date="2018-10" db="EMBL/GenBank/DDBJ databases">
        <title>Complete genome sequence of Malassezia restricta CBS 7877.</title>
        <authorList>
            <person name="Morand S.C."/>
            <person name="Bertignac M."/>
            <person name="Iltis A."/>
            <person name="Kolder I."/>
            <person name="Pirovano W."/>
            <person name="Jourdain R."/>
            <person name="Clavaud C."/>
        </authorList>
    </citation>
    <scope>NUCLEOTIDE SEQUENCE [LARGE SCALE GENOMIC DNA]</scope>
    <source>
        <strain evidence="10 11">CBS 7877</strain>
    </source>
</reference>
<dbReference type="Gene3D" id="1.20.58.610">
    <property type="entry name" value="Cdc37, Hsp90 binding domain"/>
    <property type="match status" value="1"/>
</dbReference>
<evidence type="ECO:0000259" key="7">
    <source>
        <dbReference type="SMART" id="SM01069"/>
    </source>
</evidence>
<evidence type="ECO:0000313" key="11">
    <source>
        <dbReference type="Proteomes" id="UP000269793"/>
    </source>
</evidence>
<keyword evidence="11" id="KW-1185">Reference proteome</keyword>
<dbReference type="GO" id="GO:0006457">
    <property type="term" value="P:protein folding"/>
    <property type="evidence" value="ECO:0007669"/>
    <property type="project" value="TreeGrafter"/>
</dbReference>
<dbReference type="VEuPathDB" id="FungiDB:DNF11_3470"/>
<evidence type="ECO:0000256" key="2">
    <source>
        <dbReference type="ARBA" id="ARBA00006222"/>
    </source>
</evidence>
<dbReference type="InterPro" id="IPR013874">
    <property type="entry name" value="Cdc37_Hsp90-bd"/>
</dbReference>
<feature type="domain" description="Cdc37 N-terminal" evidence="9">
    <location>
        <begin position="4"/>
        <end position="183"/>
    </location>
</feature>
<evidence type="ECO:0000256" key="1">
    <source>
        <dbReference type="ARBA" id="ARBA00004496"/>
    </source>
</evidence>
<feature type="compositionally biased region" description="Basic and acidic residues" evidence="6">
    <location>
        <begin position="84"/>
        <end position="103"/>
    </location>
</feature>
<sequence>MVSKLNYSKWDNLELSDDSDIEVHPNVDKRSFIRWKQRDIHEKREMRKIQRSHYEAEHRTNVAVAPILEELCKATEKEGSKFYSREVSRLSAGRQERGNKDGPDGPTLDDIVLSLLLQINEEEDVAKARETPQLDQALANALKTHIYKLATRTKELETLLKEMDDEDRRKITSESLRDGWNSSHVTKSDDLPPQTQQKPSGKTKVQHVETLNPGASSVSQVATANDSEEEEEDSPSITPVMKAFASLPSALKSVPISMEKFPPGFNPATQLNLNAFEKMFDFLSAHKELLRSEYGTSDALLLQAFESQMAGQKSLARMCTEKALLVQYCNQLGKDGVNLFFQRMMQTDGRAAVVFLNDVLSTYTRISSRADVMKEKYKDEGEGVEQIQLMAEDPNTVISFQIPEGPPPENIKLEGEGADKLDPSQVHEWLQRRWDIFVGFDEDFRRALETKNLDTVNQALGRMPVEKAEMVVQDLDRAGILNFSSTEIRDETGKT</sequence>
<keyword evidence="4" id="KW-0143">Chaperone</keyword>
<comment type="similarity">
    <text evidence="2">Belongs to the CDC37 family.</text>
</comment>
<evidence type="ECO:0000259" key="9">
    <source>
        <dbReference type="SMART" id="SM01071"/>
    </source>
</evidence>
<dbReference type="SMART" id="SM01071">
    <property type="entry name" value="CDC37_N"/>
    <property type="match status" value="1"/>
</dbReference>
<dbReference type="GO" id="GO:0051087">
    <property type="term" value="F:protein-folding chaperone binding"/>
    <property type="evidence" value="ECO:0007669"/>
    <property type="project" value="TreeGrafter"/>
</dbReference>
<dbReference type="OrthoDB" id="440202at2759"/>
<comment type="subcellular location">
    <subcellularLocation>
        <location evidence="1">Cytoplasm</location>
    </subcellularLocation>
</comment>
<feature type="compositionally biased region" description="Basic and acidic residues" evidence="6">
    <location>
        <begin position="166"/>
        <end position="177"/>
    </location>
</feature>
<keyword evidence="3" id="KW-0963">Cytoplasm</keyword>
<evidence type="ECO:0000256" key="4">
    <source>
        <dbReference type="ARBA" id="ARBA00023186"/>
    </source>
</evidence>
<dbReference type="InterPro" id="IPR038189">
    <property type="entry name" value="Cdc37_Hsp90-bd_sf"/>
</dbReference>
<accession>A0A3G2S995</accession>
<dbReference type="SMART" id="SM01069">
    <property type="entry name" value="CDC37_C"/>
    <property type="match status" value="1"/>
</dbReference>
<feature type="region of interest" description="Disordered" evidence="6">
    <location>
        <begin position="166"/>
        <end position="237"/>
    </location>
</feature>
<feature type="domain" description="Cdc37 Hsp90 binding" evidence="8">
    <location>
        <begin position="181"/>
        <end position="383"/>
    </location>
</feature>
<dbReference type="PANTHER" id="PTHR12800">
    <property type="entry name" value="CDC37-RELATED"/>
    <property type="match status" value="1"/>
</dbReference>
<evidence type="ECO:0000256" key="6">
    <source>
        <dbReference type="SAM" id="MobiDB-lite"/>
    </source>
</evidence>
<dbReference type="Pfam" id="PF08565">
    <property type="entry name" value="CDC37_M"/>
    <property type="match status" value="1"/>
</dbReference>
<proteinExistence type="inferred from homology"/>
<dbReference type="GO" id="GO:0051082">
    <property type="term" value="F:unfolded protein binding"/>
    <property type="evidence" value="ECO:0007669"/>
    <property type="project" value="TreeGrafter"/>
</dbReference>
<dbReference type="InterPro" id="IPR013855">
    <property type="entry name" value="Cdc37_N_dom"/>
</dbReference>
<dbReference type="SMART" id="SM01070">
    <property type="entry name" value="CDC37_M"/>
    <property type="match status" value="1"/>
</dbReference>
<dbReference type="AlphaFoldDB" id="A0A3G2S995"/>
<dbReference type="Proteomes" id="UP000269793">
    <property type="component" value="Chromosome VI"/>
</dbReference>
<gene>
    <name evidence="10" type="primary">cdc37</name>
    <name evidence="10" type="ORF">DNF11_3470</name>
</gene>
<dbReference type="STRING" id="425264.A0A3G2S995"/>
<dbReference type="InterPro" id="IPR013873">
    <property type="entry name" value="Cdc37_C"/>
</dbReference>
<evidence type="ECO:0000256" key="5">
    <source>
        <dbReference type="ARBA" id="ARBA00031396"/>
    </source>
</evidence>
<dbReference type="PANTHER" id="PTHR12800:SF4">
    <property type="entry name" value="HSP90 CO-CHAPERONE CDC37"/>
    <property type="match status" value="1"/>
</dbReference>
<organism evidence="10 11">
    <name type="scientific">Malassezia restricta (strain ATCC 96810 / NBRC 103918 / CBS 7877)</name>
    <name type="common">Seborrheic dermatitis infection agent</name>
    <dbReference type="NCBI Taxonomy" id="425264"/>
    <lineage>
        <taxon>Eukaryota</taxon>
        <taxon>Fungi</taxon>
        <taxon>Dikarya</taxon>
        <taxon>Basidiomycota</taxon>
        <taxon>Ustilaginomycotina</taxon>
        <taxon>Malasseziomycetes</taxon>
        <taxon>Malasseziales</taxon>
        <taxon>Malasseziaceae</taxon>
        <taxon>Malassezia</taxon>
    </lineage>
</organism>
<protein>
    <recommendedName>
        <fullName evidence="5">Hsp90 chaperone protein kinase-targeting subunit</fullName>
    </recommendedName>
</protein>
<dbReference type="EMBL" id="CP033153">
    <property type="protein sequence ID" value="AYO44420.1"/>
    <property type="molecule type" value="Genomic_DNA"/>
</dbReference>
<name>A0A3G2S995_MALR7</name>
<dbReference type="SUPFAM" id="SSF101391">
    <property type="entry name" value="Hsp90 co-chaperone CDC37"/>
    <property type="match status" value="1"/>
</dbReference>